<dbReference type="OrthoDB" id="9800506at2"/>
<dbReference type="EMBL" id="CP013650">
    <property type="protein sequence ID" value="ALS97903.1"/>
    <property type="molecule type" value="Genomic_DNA"/>
</dbReference>
<dbReference type="GO" id="GO:0005829">
    <property type="term" value="C:cytosol"/>
    <property type="evidence" value="ECO:0007669"/>
    <property type="project" value="TreeGrafter"/>
</dbReference>
<name>A0A0U3AUY7_9ALTE</name>
<dbReference type="PANTHER" id="PTHR33221:SF15">
    <property type="entry name" value="HTH-TYPE TRANSCRIPTIONAL REGULATOR YWGB-RELATED"/>
    <property type="match status" value="1"/>
</dbReference>
<dbReference type="PANTHER" id="PTHR33221">
    <property type="entry name" value="WINGED HELIX-TURN-HELIX TRANSCRIPTIONAL REGULATOR, RRF2 FAMILY"/>
    <property type="match status" value="1"/>
</dbReference>
<dbReference type="GO" id="GO:0003700">
    <property type="term" value="F:DNA-binding transcription factor activity"/>
    <property type="evidence" value="ECO:0007669"/>
    <property type="project" value="TreeGrafter"/>
</dbReference>
<keyword evidence="2" id="KW-1185">Reference proteome</keyword>
<dbReference type="InterPro" id="IPR036390">
    <property type="entry name" value="WH_DNA-bd_sf"/>
</dbReference>
<organism evidence="1 2">
    <name type="scientific">Lacimicrobium alkaliphilum</name>
    <dbReference type="NCBI Taxonomy" id="1526571"/>
    <lineage>
        <taxon>Bacteria</taxon>
        <taxon>Pseudomonadati</taxon>
        <taxon>Pseudomonadota</taxon>
        <taxon>Gammaproteobacteria</taxon>
        <taxon>Alteromonadales</taxon>
        <taxon>Alteromonadaceae</taxon>
        <taxon>Lacimicrobium</taxon>
    </lineage>
</organism>
<reference evidence="1 2" key="1">
    <citation type="submission" date="2015-12" db="EMBL/GenBank/DDBJ databases">
        <title>Complete genome of Lacimicrobium alkaliphilum KCTC 32984.</title>
        <authorList>
            <person name="Kim S.-G."/>
            <person name="Lee Y.-J."/>
        </authorList>
    </citation>
    <scope>NUCLEOTIDE SEQUENCE [LARGE SCALE GENOMIC DNA]</scope>
    <source>
        <strain evidence="1 2">YelD216</strain>
    </source>
</reference>
<dbReference type="Gene3D" id="1.10.10.10">
    <property type="entry name" value="Winged helix-like DNA-binding domain superfamily/Winged helix DNA-binding domain"/>
    <property type="match status" value="1"/>
</dbReference>
<dbReference type="InterPro" id="IPR036388">
    <property type="entry name" value="WH-like_DNA-bd_sf"/>
</dbReference>
<dbReference type="KEGG" id="lal:AT746_06235"/>
<evidence type="ECO:0000313" key="1">
    <source>
        <dbReference type="EMBL" id="ALS97903.1"/>
    </source>
</evidence>
<dbReference type="STRING" id="1526571.AT746_06235"/>
<dbReference type="AlphaFoldDB" id="A0A0U3AUY7"/>
<dbReference type="PROSITE" id="PS51197">
    <property type="entry name" value="HTH_RRF2_2"/>
    <property type="match status" value="1"/>
</dbReference>
<proteinExistence type="predicted"/>
<dbReference type="Pfam" id="PF02082">
    <property type="entry name" value="Rrf2"/>
    <property type="match status" value="1"/>
</dbReference>
<dbReference type="RefSeq" id="WP_062477925.1">
    <property type="nucleotide sequence ID" value="NZ_CP013650.1"/>
</dbReference>
<sequence length="143" mass="15860">MRKDSRLSRVLHILVHLEAINQPVTSERMAEMISTNPVVVRRTMALLREAGYVTSAKGHNGGWQLVKPLKSITLLDIHQALGEGRIFTIGLTDEHSQCVIEQAVNAALKDVMNEAEALMLQRFGQITLDKLGTEKISGYLQKG</sequence>
<accession>A0A0U3AUY7</accession>
<evidence type="ECO:0000313" key="2">
    <source>
        <dbReference type="Proteomes" id="UP000068447"/>
    </source>
</evidence>
<dbReference type="SUPFAM" id="SSF46785">
    <property type="entry name" value="Winged helix' DNA-binding domain"/>
    <property type="match status" value="1"/>
</dbReference>
<dbReference type="Proteomes" id="UP000068447">
    <property type="component" value="Chromosome"/>
</dbReference>
<protein>
    <submittedName>
        <fullName evidence="1">Rrf2 family transcriptional regulator</fullName>
    </submittedName>
</protein>
<dbReference type="InterPro" id="IPR000944">
    <property type="entry name" value="Tscrpt_reg_Rrf2"/>
</dbReference>
<gene>
    <name evidence="1" type="ORF">AT746_06235</name>
</gene>